<gene>
    <name evidence="2" type="ORF">L227DRAFT_617104</name>
</gene>
<sequence length="96" mass="10670">MSFRTGPSQLKPYACPFCFKDFGNASSLGNHRPKCKKRTAAHAESYSKRKVEVDELANAAKRARKDEEDSGDNMLAEEEIFEPAQPSLPLESPPGR</sequence>
<dbReference type="AlphaFoldDB" id="A0A5C2RQD5"/>
<reference evidence="2" key="1">
    <citation type="journal article" date="2018" name="Genome Biol. Evol.">
        <title>Genomics and development of Lentinus tigrinus, a white-rot wood-decaying mushroom with dimorphic fruiting bodies.</title>
        <authorList>
            <person name="Wu B."/>
            <person name="Xu Z."/>
            <person name="Knudson A."/>
            <person name="Carlson A."/>
            <person name="Chen N."/>
            <person name="Kovaka S."/>
            <person name="LaButti K."/>
            <person name="Lipzen A."/>
            <person name="Pennachio C."/>
            <person name="Riley R."/>
            <person name="Schakwitz W."/>
            <person name="Umezawa K."/>
            <person name="Ohm R.A."/>
            <person name="Grigoriev I.V."/>
            <person name="Nagy L.G."/>
            <person name="Gibbons J."/>
            <person name="Hibbett D."/>
        </authorList>
    </citation>
    <scope>NUCLEOTIDE SEQUENCE [LARGE SCALE GENOMIC DNA]</scope>
    <source>
        <strain evidence="2">ALCF2SS1-6</strain>
    </source>
</reference>
<feature type="compositionally biased region" description="Acidic residues" evidence="1">
    <location>
        <begin position="68"/>
        <end position="81"/>
    </location>
</feature>
<evidence type="ECO:0000256" key="1">
    <source>
        <dbReference type="SAM" id="MobiDB-lite"/>
    </source>
</evidence>
<organism evidence="2 3">
    <name type="scientific">Lentinus tigrinus ALCF2SS1-6</name>
    <dbReference type="NCBI Taxonomy" id="1328759"/>
    <lineage>
        <taxon>Eukaryota</taxon>
        <taxon>Fungi</taxon>
        <taxon>Dikarya</taxon>
        <taxon>Basidiomycota</taxon>
        <taxon>Agaricomycotina</taxon>
        <taxon>Agaricomycetes</taxon>
        <taxon>Polyporales</taxon>
        <taxon>Polyporaceae</taxon>
        <taxon>Lentinus</taxon>
    </lineage>
</organism>
<protein>
    <recommendedName>
        <fullName evidence="4">C2H2-type domain-containing protein</fullName>
    </recommendedName>
</protein>
<dbReference type="EMBL" id="ML122324">
    <property type="protein sequence ID" value="RPD53351.1"/>
    <property type="molecule type" value="Genomic_DNA"/>
</dbReference>
<proteinExistence type="predicted"/>
<keyword evidence="3" id="KW-1185">Reference proteome</keyword>
<evidence type="ECO:0000313" key="3">
    <source>
        <dbReference type="Proteomes" id="UP000313359"/>
    </source>
</evidence>
<name>A0A5C2RQD5_9APHY</name>
<evidence type="ECO:0000313" key="2">
    <source>
        <dbReference type="EMBL" id="RPD53351.1"/>
    </source>
</evidence>
<evidence type="ECO:0008006" key="4">
    <source>
        <dbReference type="Google" id="ProtNLM"/>
    </source>
</evidence>
<dbReference type="Proteomes" id="UP000313359">
    <property type="component" value="Unassembled WGS sequence"/>
</dbReference>
<feature type="region of interest" description="Disordered" evidence="1">
    <location>
        <begin position="59"/>
        <end position="96"/>
    </location>
</feature>
<accession>A0A5C2RQD5</accession>